<dbReference type="PANTHER" id="PTHR11365">
    <property type="entry name" value="5-OXOPROLINASE RELATED"/>
    <property type="match status" value="1"/>
</dbReference>
<evidence type="ECO:0000259" key="1">
    <source>
        <dbReference type="Pfam" id="PF01968"/>
    </source>
</evidence>
<reference evidence="3" key="1">
    <citation type="submission" date="2020-05" db="EMBL/GenBank/DDBJ databases">
        <authorList>
            <person name="Chiriac C."/>
            <person name="Salcher M."/>
            <person name="Ghai R."/>
            <person name="Kavagutti S V."/>
        </authorList>
    </citation>
    <scope>NUCLEOTIDE SEQUENCE</scope>
</reference>
<gene>
    <name evidence="3" type="ORF">UFOPK3376_02937</name>
</gene>
<proteinExistence type="predicted"/>
<dbReference type="InterPro" id="IPR008040">
    <property type="entry name" value="Hydant_A_N"/>
</dbReference>
<organism evidence="3">
    <name type="scientific">freshwater metagenome</name>
    <dbReference type="NCBI Taxonomy" id="449393"/>
    <lineage>
        <taxon>unclassified sequences</taxon>
        <taxon>metagenomes</taxon>
        <taxon>ecological metagenomes</taxon>
    </lineage>
</organism>
<dbReference type="Gene3D" id="3.30.420.40">
    <property type="match status" value="1"/>
</dbReference>
<dbReference type="InterPro" id="IPR045079">
    <property type="entry name" value="Oxoprolinase-like"/>
</dbReference>
<accession>A0A6J7FH40</accession>
<dbReference type="EMBL" id="CAFBLP010000118">
    <property type="protein sequence ID" value="CAB4892300.1"/>
    <property type="molecule type" value="Genomic_DNA"/>
</dbReference>
<evidence type="ECO:0000259" key="2">
    <source>
        <dbReference type="Pfam" id="PF05378"/>
    </source>
</evidence>
<dbReference type="InterPro" id="IPR002821">
    <property type="entry name" value="Hydantoinase_A"/>
</dbReference>
<dbReference type="GO" id="GO:0016787">
    <property type="term" value="F:hydrolase activity"/>
    <property type="evidence" value="ECO:0007669"/>
    <property type="project" value="InterPro"/>
</dbReference>
<feature type="domain" description="Hydantoinase A/oxoprolinase" evidence="1">
    <location>
        <begin position="198"/>
        <end position="369"/>
    </location>
</feature>
<evidence type="ECO:0000313" key="3">
    <source>
        <dbReference type="EMBL" id="CAB4892300.1"/>
    </source>
</evidence>
<dbReference type="Pfam" id="PF01968">
    <property type="entry name" value="Hydantoinase_A"/>
    <property type="match status" value="1"/>
</dbReference>
<dbReference type="InterPro" id="IPR043129">
    <property type="entry name" value="ATPase_NBD"/>
</dbReference>
<sequence>MPGSVDLRVGIDVGGTNTDAVVLDVNDQLLAKYKTPTTPDLTSGIASALEAVLGQIDQPVERITHVMLGTTHATNAILERRDLLKVAVVRIGAPATMSIPPLMDWPDDLRAAISAGEIIVSGGSELTGEPLTPFGRDEMARFLESIADTVQSVAITGVFSPVNAEHEFEAEAVAHMVLGRDIPVSLSHGIGALGLLERENACVLNAALVGVARKVVDGLTGALARHGVDAVAFLTQNDGTLMGLDYVLRYPVLTIGSGPANSMRGAGYLTKMSDAIVIDVGGTSSDVGVLMNGFPRESTTPVDIGGVRTNFRMPDLVSIAIGGGTVVRADGDDVTVGPDSVGYRLPREALVFGGTTPTLSDAAVLSGRMTLGQPELAEPFRAGLARALEIADELVWSATDQIKTSRAAMPLVVVGGGSVILPDSIKGIAEILRPENYDVANAIGAAIASVSGQVDKVFKLGGRTREEVIEEAVSAAKDEAISAGADPAAVEIVELEEVPMAYLTEPVIRIRAKAAGPLGSF</sequence>
<dbReference type="Pfam" id="PF05378">
    <property type="entry name" value="Hydant_A_N"/>
    <property type="match status" value="1"/>
</dbReference>
<protein>
    <submittedName>
        <fullName evidence="3">Unannotated protein</fullName>
    </submittedName>
</protein>
<name>A0A6J7FH40_9ZZZZ</name>
<dbReference type="PANTHER" id="PTHR11365:SF10">
    <property type="entry name" value="HYDANTOINASE_OXOPROLINASE"/>
    <property type="match status" value="1"/>
</dbReference>
<dbReference type="SUPFAM" id="SSF53067">
    <property type="entry name" value="Actin-like ATPase domain"/>
    <property type="match status" value="2"/>
</dbReference>
<feature type="domain" description="Hydantoinase/oxoprolinase N-terminal" evidence="2">
    <location>
        <begin position="8"/>
        <end position="175"/>
    </location>
</feature>
<dbReference type="AlphaFoldDB" id="A0A6J7FH40"/>